<sequence length="356" mass="39926">MKRVATWDLSDSEPDEDSRDPDPVTAVRVSNLWSFPMCLVTESAATPSATLVESEEVDSAFPPAPGMSTASISIRSPKGAVQTQINFPKKDMTGYEIRRSTVNMVENSGQRQLLITDMLPITPTKAPREKREPKSAPPRAKKALVTPPAPPPGTWRDRLCGSLDTLVDELELMVSRWGQGGLLSDVPAPETHPSWARGLRMLLEDQDQGSFFSALVSKCKCSLTSIFWWFGQPRDKLQLVILNDAPWTPQTEKLVMRQCYTLKKMTAPLTFPSRTKFFEDTGIVMTSVTVPHEGPKYEQRWAKFWKSFGIVLETVLPESRLVFFGKSGLKRENVFYLPSLSPITVHTLNHIPFSWS</sequence>
<dbReference type="EMBL" id="BK064844">
    <property type="protein sequence ID" value="DBA59422.1"/>
    <property type="molecule type" value="Genomic_DNA"/>
</dbReference>
<proteinExistence type="predicted"/>
<name>A0AB33V9A1_9VIRU</name>
<evidence type="ECO:0000313" key="2">
    <source>
        <dbReference type="EMBL" id="DBA59422.1"/>
    </source>
</evidence>
<accession>A0AB33V9A1</accession>
<organism evidence="2">
    <name type="scientific">Latid herpesvirus 1</name>
    <dbReference type="NCBI Taxonomy" id="3096545"/>
    <lineage>
        <taxon>Viruses</taxon>
        <taxon>Duplodnaviria</taxon>
        <taxon>Heunggongvirae</taxon>
        <taxon>Peploviricota</taxon>
        <taxon>Herviviricetes</taxon>
        <taxon>Herpesvirales</taxon>
    </lineage>
</organism>
<feature type="compositionally biased region" description="Acidic residues" evidence="1">
    <location>
        <begin position="10"/>
        <end position="19"/>
    </location>
</feature>
<reference evidence="2" key="1">
    <citation type="submission" date="2023-06" db="EMBL/GenBank/DDBJ databases">
        <authorList>
            <person name="Mercer L.K."/>
            <person name="Harding E.F."/>
            <person name="Sridhar T."/>
            <person name="White P.A."/>
        </authorList>
    </citation>
    <scope>NUCLEOTIDE SEQUENCE</scope>
</reference>
<evidence type="ECO:0000256" key="1">
    <source>
        <dbReference type="SAM" id="MobiDB-lite"/>
    </source>
</evidence>
<protein>
    <submittedName>
        <fullName evidence="2">ORF48</fullName>
    </submittedName>
</protein>
<feature type="region of interest" description="Disordered" evidence="1">
    <location>
        <begin position="56"/>
        <end position="75"/>
    </location>
</feature>
<feature type="region of interest" description="Disordered" evidence="1">
    <location>
        <begin position="122"/>
        <end position="155"/>
    </location>
</feature>
<feature type="region of interest" description="Disordered" evidence="1">
    <location>
        <begin position="1"/>
        <end position="23"/>
    </location>
</feature>
<reference evidence="2" key="2">
    <citation type="journal article" date="2024" name="Virology">
        <title>Novel viruses discovered in metatranscriptomic analysis of farmed barramundi in Asia and Australia.</title>
        <authorList>
            <person name="Mercer L.K."/>
            <person name="Harding E.F."/>
            <person name="Sridhar T."/>
            <person name="White P.A."/>
        </authorList>
    </citation>
    <scope>NUCLEOTIDE SEQUENCE</scope>
</reference>